<dbReference type="SUPFAM" id="SSF52540">
    <property type="entry name" value="P-loop containing nucleoside triphosphate hydrolases"/>
    <property type="match status" value="2"/>
</dbReference>
<dbReference type="InterPro" id="IPR049730">
    <property type="entry name" value="SNF2/RAD54-like_C"/>
</dbReference>
<dbReference type="InterPro" id="IPR017907">
    <property type="entry name" value="Znf_RING_CS"/>
</dbReference>
<dbReference type="HOGENOM" id="CLU_000315_2_8_1"/>
<keyword evidence="8" id="KW-0067">ATP-binding</keyword>
<keyword evidence="3" id="KW-0547">Nucleotide-binding</keyword>
<dbReference type="GO" id="GO:0006281">
    <property type="term" value="P:DNA repair"/>
    <property type="evidence" value="ECO:0007669"/>
    <property type="project" value="TreeGrafter"/>
</dbReference>
<dbReference type="GO" id="GO:0016787">
    <property type="term" value="F:hydrolase activity"/>
    <property type="evidence" value="ECO:0007669"/>
    <property type="project" value="UniProtKB-KW"/>
</dbReference>
<dbReference type="InterPro" id="IPR027417">
    <property type="entry name" value="P-loop_NTPase"/>
</dbReference>
<dbReference type="PROSITE" id="PS00518">
    <property type="entry name" value="ZF_RING_1"/>
    <property type="match status" value="1"/>
</dbReference>
<dbReference type="EMBL" id="JOWA01000110">
    <property type="protein sequence ID" value="KEZ41068.1"/>
    <property type="molecule type" value="Genomic_DNA"/>
</dbReference>
<evidence type="ECO:0000256" key="4">
    <source>
        <dbReference type="ARBA" id="ARBA00022771"/>
    </source>
</evidence>
<evidence type="ECO:0000256" key="5">
    <source>
        <dbReference type="ARBA" id="ARBA00022801"/>
    </source>
</evidence>
<name>A0A084G156_PSEDA</name>
<dbReference type="GO" id="GO:0008094">
    <property type="term" value="F:ATP-dependent activity, acting on DNA"/>
    <property type="evidence" value="ECO:0007669"/>
    <property type="project" value="TreeGrafter"/>
</dbReference>
<dbReference type="PROSITE" id="PS51194">
    <property type="entry name" value="HELICASE_CTER"/>
    <property type="match status" value="1"/>
</dbReference>
<dbReference type="InterPro" id="IPR013083">
    <property type="entry name" value="Znf_RING/FYVE/PHD"/>
</dbReference>
<dbReference type="PANTHER" id="PTHR45626:SF11">
    <property type="entry name" value="FAMILY HELICASE, PUTATIVE (AFU_ORTHOLOGUE AFUA_5G06590)-RELATED"/>
    <property type="match status" value="1"/>
</dbReference>
<dbReference type="Pfam" id="PF00271">
    <property type="entry name" value="Helicase_C"/>
    <property type="match status" value="1"/>
</dbReference>
<evidence type="ECO:0000256" key="1">
    <source>
        <dbReference type="ARBA" id="ARBA00007025"/>
    </source>
</evidence>
<dbReference type="PROSITE" id="PS51192">
    <property type="entry name" value="HELICASE_ATP_BIND_1"/>
    <property type="match status" value="1"/>
</dbReference>
<dbReference type="Gene3D" id="3.40.50.10810">
    <property type="entry name" value="Tandem AAA-ATPase domain"/>
    <property type="match status" value="1"/>
</dbReference>
<keyword evidence="7" id="KW-0862">Zinc</keyword>
<dbReference type="InterPro" id="IPR050628">
    <property type="entry name" value="SNF2_RAD54_helicase_TF"/>
</dbReference>
<dbReference type="GO" id="GO:0005524">
    <property type="term" value="F:ATP binding"/>
    <property type="evidence" value="ECO:0007669"/>
    <property type="project" value="UniProtKB-KW"/>
</dbReference>
<dbReference type="KEGG" id="sapo:SAPIO_CDS7121"/>
<keyword evidence="6" id="KW-0347">Helicase</keyword>
<evidence type="ECO:0000256" key="8">
    <source>
        <dbReference type="ARBA" id="ARBA00022840"/>
    </source>
</evidence>
<evidence type="ECO:0000256" key="3">
    <source>
        <dbReference type="ARBA" id="ARBA00022741"/>
    </source>
</evidence>
<evidence type="ECO:0000313" key="14">
    <source>
        <dbReference type="EMBL" id="KEZ41068.1"/>
    </source>
</evidence>
<dbReference type="GO" id="GO:0004386">
    <property type="term" value="F:helicase activity"/>
    <property type="evidence" value="ECO:0007669"/>
    <property type="project" value="UniProtKB-KW"/>
</dbReference>
<protein>
    <submittedName>
        <fullName evidence="14">Uncharacterized protein</fullName>
    </submittedName>
</protein>
<dbReference type="Gene3D" id="3.40.50.300">
    <property type="entry name" value="P-loop containing nucleotide triphosphate hydrolases"/>
    <property type="match status" value="1"/>
</dbReference>
<feature type="compositionally biased region" description="Low complexity" evidence="10">
    <location>
        <begin position="703"/>
        <end position="724"/>
    </location>
</feature>
<sequence>MENTTTHSSTSESISSSEGTTNNTPSPNEAKDLALTGEVSHVPDQLQPVSTLSPKQDSAEPESGLTKNEHIEVETPQGNSVSPKTEDAGTSKDDPNPITEDMYLDLEDEDAKFERATIDDKSYVTNWTVDENSLARMPAAPQPARIKTRLLLHQLQALHWMQGKEHPELLEDDSDVIQFWEPKKGGGYTHIITGAVVDDAPPLFSGGILADDMGLGKTLEMIALILAEPAEQPTLVVAPLGVMSNWESQVARHTSPDHKVQVVRYHGKGCEATIEDLESSAIVITSYSILAKETKLRKVAWRRVILDEGHFIRNPGTQTAKAACKLEANSYWVCTGTPITKRMNFVNLRLPPKTEEVVRIEFTPGEYQMYRKLLASARKVAAHFFRTGNYEVWRTLFERILRLRQMCDHLSLCKTKIEKDLKKELLKLVSKKDPSASDLQEALRLSVEANGTCASCQGALELHRRPVMASCLHVFCELCLQETMKVALRCPSCKKSFDKTRVIRLDVERASATSEAVMKGHSSKTKALLSILEKRLAQKGSKIVIFSQWTSFLDIVARHLLRNNIQYSRIDGTMSTGERDKGVQSLKRDKNVKVMLASLRVAGVGIDLTAADTAILADTWWAPAVEEQAIDRVHRLGQKRSVQVFRLVMKNAIEEKILMKQDTKRELAGTALQEDFKRLMSADDVKRMVKILLEEPKPELGDSNSSPQPNSQPGSSNLSPQAQA</sequence>
<evidence type="ECO:0000256" key="7">
    <source>
        <dbReference type="ARBA" id="ARBA00022833"/>
    </source>
</evidence>
<dbReference type="AlphaFoldDB" id="A0A084G156"/>
<dbReference type="VEuPathDB" id="FungiDB:SAPIO_CDS7121"/>
<evidence type="ECO:0000259" key="11">
    <source>
        <dbReference type="PROSITE" id="PS50089"/>
    </source>
</evidence>
<evidence type="ECO:0000259" key="12">
    <source>
        <dbReference type="PROSITE" id="PS51192"/>
    </source>
</evidence>
<dbReference type="InterPro" id="IPR001841">
    <property type="entry name" value="Znf_RING"/>
</dbReference>
<dbReference type="GO" id="GO:0005634">
    <property type="term" value="C:nucleus"/>
    <property type="evidence" value="ECO:0007669"/>
    <property type="project" value="TreeGrafter"/>
</dbReference>
<gene>
    <name evidence="14" type="ORF">SAPIO_CDS7121</name>
</gene>
<evidence type="ECO:0000313" key="15">
    <source>
        <dbReference type="Proteomes" id="UP000028545"/>
    </source>
</evidence>
<dbReference type="InterPro" id="IPR001650">
    <property type="entry name" value="Helicase_C-like"/>
</dbReference>
<dbReference type="CDD" id="cd18793">
    <property type="entry name" value="SF2_C_SNF"/>
    <property type="match status" value="1"/>
</dbReference>
<feature type="compositionally biased region" description="Low complexity" evidence="10">
    <location>
        <begin position="1"/>
        <end position="24"/>
    </location>
</feature>
<dbReference type="SMART" id="SM00184">
    <property type="entry name" value="RING"/>
    <property type="match status" value="1"/>
</dbReference>
<evidence type="ECO:0000256" key="9">
    <source>
        <dbReference type="PROSITE-ProRule" id="PRU00175"/>
    </source>
</evidence>
<evidence type="ECO:0000256" key="6">
    <source>
        <dbReference type="ARBA" id="ARBA00022806"/>
    </source>
</evidence>
<dbReference type="CDD" id="cd18008">
    <property type="entry name" value="DEXDc_SHPRH-like"/>
    <property type="match status" value="1"/>
</dbReference>
<keyword evidence="4 9" id="KW-0863">Zinc-finger</keyword>
<evidence type="ECO:0000256" key="10">
    <source>
        <dbReference type="SAM" id="MobiDB-lite"/>
    </source>
</evidence>
<dbReference type="InterPro" id="IPR014001">
    <property type="entry name" value="Helicase_ATP-bd"/>
</dbReference>
<keyword evidence="5" id="KW-0378">Hydrolase</keyword>
<feature type="compositionally biased region" description="Basic and acidic residues" evidence="10">
    <location>
        <begin position="84"/>
        <end position="95"/>
    </location>
</feature>
<comment type="caution">
    <text evidence="14">The sequence shown here is derived from an EMBL/GenBank/DDBJ whole genome shotgun (WGS) entry which is preliminary data.</text>
</comment>
<dbReference type="Proteomes" id="UP000028545">
    <property type="component" value="Unassembled WGS sequence"/>
</dbReference>
<keyword evidence="15" id="KW-1185">Reference proteome</keyword>
<dbReference type="SUPFAM" id="SSF57850">
    <property type="entry name" value="RING/U-box"/>
    <property type="match status" value="1"/>
</dbReference>
<feature type="compositionally biased region" description="Polar residues" evidence="10">
    <location>
        <begin position="47"/>
        <end position="56"/>
    </location>
</feature>
<evidence type="ECO:0000256" key="2">
    <source>
        <dbReference type="ARBA" id="ARBA00022723"/>
    </source>
</evidence>
<organism evidence="14 15">
    <name type="scientific">Pseudallescheria apiosperma</name>
    <name type="common">Scedosporium apiospermum</name>
    <dbReference type="NCBI Taxonomy" id="563466"/>
    <lineage>
        <taxon>Eukaryota</taxon>
        <taxon>Fungi</taxon>
        <taxon>Dikarya</taxon>
        <taxon>Ascomycota</taxon>
        <taxon>Pezizomycotina</taxon>
        <taxon>Sordariomycetes</taxon>
        <taxon>Hypocreomycetidae</taxon>
        <taxon>Microascales</taxon>
        <taxon>Microascaceae</taxon>
        <taxon>Scedosporium</taxon>
    </lineage>
</organism>
<dbReference type="GO" id="GO:0008270">
    <property type="term" value="F:zinc ion binding"/>
    <property type="evidence" value="ECO:0007669"/>
    <property type="project" value="UniProtKB-KW"/>
</dbReference>
<dbReference type="PANTHER" id="PTHR45626">
    <property type="entry name" value="TRANSCRIPTION TERMINATION FACTOR 2-RELATED"/>
    <property type="match status" value="1"/>
</dbReference>
<dbReference type="RefSeq" id="XP_016640867.1">
    <property type="nucleotide sequence ID" value="XM_016789040.1"/>
</dbReference>
<evidence type="ECO:0000259" key="13">
    <source>
        <dbReference type="PROSITE" id="PS51194"/>
    </source>
</evidence>
<dbReference type="PROSITE" id="PS50089">
    <property type="entry name" value="ZF_RING_2"/>
    <property type="match status" value="1"/>
</dbReference>
<dbReference type="InterPro" id="IPR000330">
    <property type="entry name" value="SNF2_N"/>
</dbReference>
<feature type="domain" description="RING-type" evidence="11">
    <location>
        <begin position="453"/>
        <end position="494"/>
    </location>
</feature>
<feature type="region of interest" description="Disordered" evidence="10">
    <location>
        <begin position="693"/>
        <end position="724"/>
    </location>
</feature>
<comment type="similarity">
    <text evidence="1">Belongs to the SNF2/RAD54 helicase family.</text>
</comment>
<dbReference type="OrthoDB" id="448448at2759"/>
<dbReference type="SMART" id="SM00490">
    <property type="entry name" value="HELICc"/>
    <property type="match status" value="1"/>
</dbReference>
<dbReference type="Pfam" id="PF00176">
    <property type="entry name" value="SNF2-rel_dom"/>
    <property type="match status" value="1"/>
</dbReference>
<feature type="domain" description="Helicase ATP-binding" evidence="12">
    <location>
        <begin position="198"/>
        <end position="356"/>
    </location>
</feature>
<keyword evidence="2" id="KW-0479">Metal-binding</keyword>
<feature type="region of interest" description="Disordered" evidence="10">
    <location>
        <begin position="1"/>
        <end position="100"/>
    </location>
</feature>
<dbReference type="SMART" id="SM00487">
    <property type="entry name" value="DEXDc"/>
    <property type="match status" value="1"/>
</dbReference>
<dbReference type="InterPro" id="IPR038718">
    <property type="entry name" value="SNF2-like_sf"/>
</dbReference>
<dbReference type="GeneID" id="27726193"/>
<accession>A0A084G156</accession>
<proteinExistence type="inferred from homology"/>
<reference evidence="14 15" key="1">
    <citation type="journal article" date="2014" name="Genome Announc.">
        <title>Draft genome sequence of the pathogenic fungus Scedosporium apiospermum.</title>
        <authorList>
            <person name="Vandeputte P."/>
            <person name="Ghamrawi S."/>
            <person name="Rechenmann M."/>
            <person name="Iltis A."/>
            <person name="Giraud S."/>
            <person name="Fleury M."/>
            <person name="Thornton C."/>
            <person name="Delhaes L."/>
            <person name="Meyer W."/>
            <person name="Papon N."/>
            <person name="Bouchara J.P."/>
        </authorList>
    </citation>
    <scope>NUCLEOTIDE SEQUENCE [LARGE SCALE GENOMIC DNA]</scope>
    <source>
        <strain evidence="14 15">IHEM 14462</strain>
    </source>
</reference>
<feature type="domain" description="Helicase C-terminal" evidence="13">
    <location>
        <begin position="524"/>
        <end position="683"/>
    </location>
</feature>
<dbReference type="Gene3D" id="3.30.40.10">
    <property type="entry name" value="Zinc/RING finger domain, C3HC4 (zinc finger)"/>
    <property type="match status" value="1"/>
</dbReference>